<evidence type="ECO:0000313" key="7">
    <source>
        <dbReference type="Proteomes" id="UP000244731"/>
    </source>
</evidence>
<dbReference type="GeneID" id="45714977"/>
<dbReference type="KEGG" id="csi:P262_02075"/>
<keyword evidence="7" id="KW-1185">Reference proteome</keyword>
<dbReference type="EMBL" id="PQJL01000018">
    <property type="protein sequence ID" value="ROW59001.1"/>
    <property type="molecule type" value="Genomic_DNA"/>
</dbReference>
<evidence type="ECO:0000313" key="3">
    <source>
        <dbReference type="EMBL" id="AHB69830.1"/>
    </source>
</evidence>
<accession>F8SLP0</accession>
<accession>V5TYP3</accession>
<evidence type="ECO:0000313" key="6">
    <source>
        <dbReference type="Proteomes" id="UP000018545"/>
    </source>
</evidence>
<feature type="transmembrane region" description="Helical" evidence="1">
    <location>
        <begin position="280"/>
        <end position="299"/>
    </location>
</feature>
<feature type="transmembrane region" description="Helical" evidence="1">
    <location>
        <begin position="234"/>
        <end position="259"/>
    </location>
</feature>
<dbReference type="RefSeq" id="WP_023898442.1">
    <property type="nucleotide sequence ID" value="NC_023032.1"/>
</dbReference>
<feature type="transmembrane region" description="Helical" evidence="1">
    <location>
        <begin position="176"/>
        <end position="191"/>
    </location>
</feature>
<dbReference type="InterPro" id="IPR049458">
    <property type="entry name" value="EpsG-like"/>
</dbReference>
<feature type="transmembrane region" description="Helical" evidence="1">
    <location>
        <begin position="16"/>
        <end position="41"/>
    </location>
</feature>
<keyword evidence="1" id="KW-0472">Membrane</keyword>
<dbReference type="EMBL" id="CP006731">
    <property type="protein sequence ID" value="AHB69830.1"/>
    <property type="molecule type" value="Genomic_DNA"/>
</dbReference>
<feature type="transmembrane region" description="Helical" evidence="1">
    <location>
        <begin position="120"/>
        <end position="140"/>
    </location>
</feature>
<dbReference type="EMBL" id="MSAC01000022">
    <property type="protein sequence ID" value="PUX07748.1"/>
    <property type="molecule type" value="Genomic_DNA"/>
</dbReference>
<reference evidence="2" key="1">
    <citation type="journal article" date="2011" name="Appl. Environ. Microbiol.">
        <title>Molecular characterization of cronobacter lipopolysaccharide o-antigen gene clusters and development of serotype-specific PCR assays.</title>
        <authorList>
            <person name="Jarvis K.G."/>
            <person name="Grim C.J."/>
            <person name="Franco A.A."/>
            <person name="Gopinath G."/>
            <person name="Sathyamoorthy V."/>
            <person name="Hu L."/>
            <person name="Sadowski J.A."/>
            <person name="Lee C.S."/>
            <person name="Tall B.D."/>
        </authorList>
    </citation>
    <scope>NUCLEOTIDE SEQUENCE</scope>
    <source>
        <strain evidence="2">LMG 23826</strain>
    </source>
</reference>
<reference evidence="4 7" key="3">
    <citation type="submission" date="2016-12" db="EMBL/GenBank/DDBJ databases">
        <title>Analysis of the Molecular Diversity Among Cronobacter Species Isolated from Filth Flies Using a Pan Genomic DNA Microarray.</title>
        <authorList>
            <person name="Pava-Ripoll M."/>
            <person name="Tall B."/>
            <person name="Farber J."/>
            <person name="Fanning S."/>
            <person name="Lehner A."/>
            <person name="Stephan R."/>
            <person name="Pagotto F."/>
            <person name="Iverson C."/>
            <person name="Ziobro G."/>
            <person name="Miller A."/>
            <person name="Pearson R."/>
            <person name="Yan Q."/>
            <person name="Kim M."/>
            <person name="Jeong S."/>
            <person name="Park J."/>
            <person name="Jun S."/>
            <person name="Choi H."/>
            <person name="Chung T."/>
            <person name="Yoo Y."/>
            <person name="Park E."/>
            <person name="Hwang S."/>
            <person name="Lee B."/>
            <person name="Sathyamoorthy V."/>
            <person name="Carter L."/>
            <person name="Mammel M."/>
            <person name="Jackson S."/>
            <person name="Kothary M."/>
            <person name="Patel I."/>
            <person name="Grim C."/>
            <person name="Gopinath G."/>
            <person name="Gangiredla J."/>
            <person name="Chase H."/>
        </authorList>
    </citation>
    <scope>NUCLEOTIDE SEQUENCE [LARGE SCALE GENOMIC DNA]</scope>
    <source>
        <strain evidence="4 7">MOD1-Md25g</strain>
    </source>
</reference>
<evidence type="ECO:0000313" key="4">
    <source>
        <dbReference type="EMBL" id="PUX07748.1"/>
    </source>
</evidence>
<feature type="transmembrane region" description="Helical" evidence="1">
    <location>
        <begin position="198"/>
        <end position="222"/>
    </location>
</feature>
<dbReference type="HOGENOM" id="CLU_673896_0_0_6"/>
<reference evidence="5 8" key="4">
    <citation type="journal article" date="2018" name="Front. Microbiol.">
        <title>An Investigation of an Acute Gastroenteritis Outbreak: Cronobacter sakazakii, a Potential Cause of Food-Borne Illness.</title>
        <authorList>
            <person name="Yong W."/>
            <person name="Guo B."/>
            <person name="Shi X."/>
            <person name="Cheng T."/>
            <person name="Chen M."/>
            <person name="Jiang X."/>
            <person name="Ye Y."/>
            <person name="Wang J."/>
            <person name="Xie G."/>
            <person name="Ding J."/>
        </authorList>
    </citation>
    <scope>NUCLEOTIDE SEQUENCE [LARGE SCALE GENOMIC DNA]</scope>
    <source>
        <strain evidence="5 8">S1</strain>
    </source>
</reference>
<evidence type="ECO:0000313" key="5">
    <source>
        <dbReference type="EMBL" id="ROW59001.1"/>
    </source>
</evidence>
<organism evidence="2">
    <name type="scientific">Cronobacter malonaticus</name>
    <dbReference type="NCBI Taxonomy" id="413503"/>
    <lineage>
        <taxon>Bacteria</taxon>
        <taxon>Pseudomonadati</taxon>
        <taxon>Pseudomonadota</taxon>
        <taxon>Gammaproteobacteria</taxon>
        <taxon>Enterobacterales</taxon>
        <taxon>Enterobacteriaceae</taxon>
        <taxon>Cronobacter</taxon>
    </lineage>
</organism>
<reference evidence="3 6" key="2">
    <citation type="journal article" date="2014" name="Genome Announc.">
        <title>Complete Genome Sequence of Cronobacter sakazakii Strain CMCC 45402.</title>
        <authorList>
            <person name="Zhao Z."/>
            <person name="Wang L."/>
            <person name="Wang B."/>
            <person name="Liang H."/>
            <person name="Ye Q."/>
            <person name="Zeng M."/>
        </authorList>
    </citation>
    <scope>NUCLEOTIDE SEQUENCE [LARGE SCALE GENOMIC DNA]</scope>
    <source>
        <strain evidence="6">45402</strain>
        <strain evidence="3">CMCC45402</strain>
    </source>
</reference>
<proteinExistence type="predicted"/>
<gene>
    <name evidence="2" type="primary">wzy</name>
    <name evidence="4" type="ORF">AUM46_07895</name>
    <name evidence="5" type="ORF">C3E80_18780</name>
    <name evidence="3" type="ORF">P262_02075</name>
</gene>
<keyword evidence="1" id="KW-1133">Transmembrane helix</keyword>
<feature type="transmembrane region" description="Helical" evidence="1">
    <location>
        <begin position="311"/>
        <end position="329"/>
    </location>
</feature>
<evidence type="ECO:0000313" key="8">
    <source>
        <dbReference type="Proteomes" id="UP000285793"/>
    </source>
</evidence>
<dbReference type="Proteomes" id="UP000018545">
    <property type="component" value="Chromosome"/>
</dbReference>
<feature type="transmembrane region" description="Helical" evidence="1">
    <location>
        <begin position="336"/>
        <end position="353"/>
    </location>
</feature>
<dbReference type="Pfam" id="PF14897">
    <property type="entry name" value="EpsG"/>
    <property type="match status" value="1"/>
</dbReference>
<protein>
    <submittedName>
        <fullName evidence="2">Wzy</fullName>
    </submittedName>
</protein>
<evidence type="ECO:0000256" key="1">
    <source>
        <dbReference type="SAM" id="Phobius"/>
    </source>
</evidence>
<evidence type="ECO:0000313" key="2">
    <source>
        <dbReference type="EMBL" id="AEH27522.1"/>
    </source>
</evidence>
<dbReference type="AlphaFoldDB" id="F8SLP0"/>
<dbReference type="EMBL" id="HQ646171">
    <property type="protein sequence ID" value="AEH27522.1"/>
    <property type="molecule type" value="Genomic_DNA"/>
</dbReference>
<sequence length="408" mass="46962">MPSEFNNIYENKIMPVLYLIALSVFVVYPNTGGVILILLVLITGIKIKINLNAYILFVITLFSGILATKALHGEGNDYVTYYYNVLEGSYPTWAESKTDFFFWECISAIMKLTPQKDPFVFFWIVNFISFFPYMIYYNYLCKVYGIVDSSKIASIFFILLLSSFSFWNLYGNYIRQAWVITYFIGVVILLIEKRKIPALAFSMVVAMSHSTGIILLIIIPLYRLVHKVNLQKIAAVSIVFLSITFFVPVSSLLDSLLPGYISSKLNFYASWDGSDFGKVAIIRVLMISFMVYLLDFLIFRCAVMRSELYKFMVFTLISLTIMVALVSNISKVVERLYYFVVLIFYIIISLQYNHFKKVLTTESNIVATIFLIYGAGGFLIYNLYSSLSYNPAYYDANIISFFVSKFRF</sequence>
<feature type="transmembrane region" description="Helical" evidence="1">
    <location>
        <begin position="365"/>
        <end position="384"/>
    </location>
</feature>
<dbReference type="Proteomes" id="UP000285793">
    <property type="component" value="Unassembled WGS sequence"/>
</dbReference>
<name>F8SLP0_9ENTR</name>
<dbReference type="PATRIC" id="fig|1401659.3.peg.1461"/>
<feature type="transmembrane region" description="Helical" evidence="1">
    <location>
        <begin position="53"/>
        <end position="72"/>
    </location>
</feature>
<feature type="transmembrane region" description="Helical" evidence="1">
    <location>
        <begin position="152"/>
        <end position="170"/>
    </location>
</feature>
<dbReference type="Proteomes" id="UP000244731">
    <property type="component" value="Unassembled WGS sequence"/>
</dbReference>
<keyword evidence="1" id="KW-0812">Transmembrane</keyword>